<dbReference type="PANTHER" id="PTHR16140:SF0">
    <property type="entry name" value="NON-STRUCTURAL MAINTENANCE OF CHROMOSOMES ELEMENT 4"/>
    <property type="match status" value="1"/>
</dbReference>
<evidence type="ECO:0000313" key="11">
    <source>
        <dbReference type="Proteomes" id="UP000826271"/>
    </source>
</evidence>
<evidence type="ECO:0000256" key="8">
    <source>
        <dbReference type="SAM" id="MobiDB-lite"/>
    </source>
</evidence>
<dbReference type="AlphaFoldDB" id="A0AAV6XK94"/>
<dbReference type="Proteomes" id="UP000826271">
    <property type="component" value="Unassembled WGS sequence"/>
</dbReference>
<protein>
    <recommendedName>
        <fullName evidence="7">Non-structural maintenance of chromosomes element 4</fullName>
    </recommendedName>
</protein>
<dbReference type="InterPro" id="IPR027786">
    <property type="entry name" value="Nse4/EID"/>
</dbReference>
<dbReference type="Pfam" id="PF08743">
    <property type="entry name" value="Nse4_C"/>
    <property type="match status" value="1"/>
</dbReference>
<dbReference type="GO" id="GO:0006281">
    <property type="term" value="P:DNA repair"/>
    <property type="evidence" value="ECO:0007669"/>
    <property type="project" value="UniProtKB-UniRule"/>
</dbReference>
<keyword evidence="11" id="KW-1185">Reference proteome</keyword>
<feature type="region of interest" description="Disordered" evidence="8">
    <location>
        <begin position="1"/>
        <end position="20"/>
    </location>
</feature>
<evidence type="ECO:0000313" key="10">
    <source>
        <dbReference type="EMBL" id="KAG8379470.1"/>
    </source>
</evidence>
<evidence type="ECO:0000256" key="3">
    <source>
        <dbReference type="ARBA" id="ARBA00022763"/>
    </source>
</evidence>
<comment type="similarity">
    <text evidence="2 7">Belongs to the NSE4 family.</text>
</comment>
<sequence length="190" mass="21473">MEKGPLPLLQIEENPKKSVGPSHNFPVTNLAISNRMYLAQLELSATYASNTFTVISCGMIGPMDIELNQRNNLAPQKRTRPMEDDRPEQLDKTANEDTTDNDNNMATRFDILSRNRNVKLENLVLNRNSFAQTVKNLFALSHLVKNGRAEIKLDENGYHLVFTRNAPTANAILSGEATYSHFIFRFDFGD</sequence>
<evidence type="ECO:0000256" key="4">
    <source>
        <dbReference type="ARBA" id="ARBA00023172"/>
    </source>
</evidence>
<keyword evidence="6 7" id="KW-0539">Nucleus</keyword>
<feature type="compositionally biased region" description="Basic and acidic residues" evidence="8">
    <location>
        <begin position="80"/>
        <end position="95"/>
    </location>
</feature>
<name>A0AAV6XK94_9LAMI</name>
<dbReference type="PANTHER" id="PTHR16140">
    <property type="entry name" value="NON-STRUCTURAL MAINTENANCE OF CHROMOSOMES ELEMENT 4"/>
    <property type="match status" value="1"/>
</dbReference>
<proteinExistence type="inferred from homology"/>
<reference evidence="10" key="1">
    <citation type="submission" date="2019-10" db="EMBL/GenBank/DDBJ databases">
        <authorList>
            <person name="Zhang R."/>
            <person name="Pan Y."/>
            <person name="Wang J."/>
            <person name="Ma R."/>
            <person name="Yu S."/>
        </authorList>
    </citation>
    <scope>NUCLEOTIDE SEQUENCE</scope>
    <source>
        <strain evidence="10">LA-IB0</strain>
        <tissue evidence="10">Leaf</tissue>
    </source>
</reference>
<evidence type="ECO:0000256" key="6">
    <source>
        <dbReference type="ARBA" id="ARBA00023242"/>
    </source>
</evidence>
<comment type="caution">
    <text evidence="10">The sequence shown here is derived from an EMBL/GenBank/DDBJ whole genome shotgun (WGS) entry which is preliminary data.</text>
</comment>
<gene>
    <name evidence="10" type="ORF">BUALT_Bualt07G0091800</name>
</gene>
<feature type="region of interest" description="Disordered" evidence="8">
    <location>
        <begin position="72"/>
        <end position="104"/>
    </location>
</feature>
<evidence type="ECO:0000259" key="9">
    <source>
        <dbReference type="Pfam" id="PF08743"/>
    </source>
</evidence>
<dbReference type="GO" id="GO:0006310">
    <property type="term" value="P:DNA recombination"/>
    <property type="evidence" value="ECO:0007669"/>
    <property type="project" value="UniProtKB-UniRule"/>
</dbReference>
<dbReference type="EMBL" id="WHWC01000007">
    <property type="protein sequence ID" value="KAG8379470.1"/>
    <property type="molecule type" value="Genomic_DNA"/>
</dbReference>
<dbReference type="InterPro" id="IPR014854">
    <property type="entry name" value="Nse4_C"/>
</dbReference>
<evidence type="ECO:0000256" key="2">
    <source>
        <dbReference type="ARBA" id="ARBA00008997"/>
    </source>
</evidence>
<dbReference type="GO" id="GO:0005634">
    <property type="term" value="C:nucleus"/>
    <property type="evidence" value="ECO:0007669"/>
    <property type="project" value="UniProtKB-SubCell"/>
</dbReference>
<organism evidence="10 11">
    <name type="scientific">Buddleja alternifolia</name>
    <dbReference type="NCBI Taxonomy" id="168488"/>
    <lineage>
        <taxon>Eukaryota</taxon>
        <taxon>Viridiplantae</taxon>
        <taxon>Streptophyta</taxon>
        <taxon>Embryophyta</taxon>
        <taxon>Tracheophyta</taxon>
        <taxon>Spermatophyta</taxon>
        <taxon>Magnoliopsida</taxon>
        <taxon>eudicotyledons</taxon>
        <taxon>Gunneridae</taxon>
        <taxon>Pentapetalae</taxon>
        <taxon>asterids</taxon>
        <taxon>lamiids</taxon>
        <taxon>Lamiales</taxon>
        <taxon>Scrophulariaceae</taxon>
        <taxon>Buddlejeae</taxon>
        <taxon>Buddleja</taxon>
    </lineage>
</organism>
<accession>A0AAV6XK94</accession>
<comment type="subunit">
    <text evidence="7">Component of the SMC5-SMC6 complex.</text>
</comment>
<keyword evidence="5 7" id="KW-0234">DNA repair</keyword>
<comment type="function">
    <text evidence="7">Component of the SMC5-SMC6 complex, that promotes sister chromatid alignment after DNA damage and facilitates double-stranded DNA breaks (DSBs) repair via homologous recombination between sister chromatids.</text>
</comment>
<comment type="subcellular location">
    <subcellularLocation>
        <location evidence="1 7">Nucleus</location>
    </subcellularLocation>
</comment>
<evidence type="ECO:0000256" key="1">
    <source>
        <dbReference type="ARBA" id="ARBA00004123"/>
    </source>
</evidence>
<keyword evidence="4 7" id="KW-0233">DNA recombination</keyword>
<feature type="domain" description="Non-structural maintenance of chromosome element 4 C-terminal" evidence="9">
    <location>
        <begin position="118"/>
        <end position="188"/>
    </location>
</feature>
<dbReference type="GO" id="GO:0030915">
    <property type="term" value="C:Smc5-Smc6 complex"/>
    <property type="evidence" value="ECO:0007669"/>
    <property type="project" value="UniProtKB-UniRule"/>
</dbReference>
<evidence type="ECO:0000256" key="7">
    <source>
        <dbReference type="RuleBase" id="RU365071"/>
    </source>
</evidence>
<evidence type="ECO:0000256" key="5">
    <source>
        <dbReference type="ARBA" id="ARBA00023204"/>
    </source>
</evidence>
<keyword evidence="3 7" id="KW-0227">DNA damage</keyword>